<dbReference type="InterPro" id="IPR029058">
    <property type="entry name" value="AB_hydrolase_fold"/>
</dbReference>
<comment type="caution">
    <text evidence="3">The sequence shown here is derived from an EMBL/GenBank/DDBJ whole genome shotgun (WGS) entry which is preliminary data.</text>
</comment>
<dbReference type="InterPro" id="IPR000073">
    <property type="entry name" value="AB_hydrolase_1"/>
</dbReference>
<dbReference type="RefSeq" id="WP_121794452.1">
    <property type="nucleotide sequence ID" value="NZ_RDBF01000006.1"/>
</dbReference>
<dbReference type="PANTHER" id="PTHR43798:SF31">
    <property type="entry name" value="AB HYDROLASE SUPERFAMILY PROTEIN YCLE"/>
    <property type="match status" value="1"/>
</dbReference>
<dbReference type="AlphaFoldDB" id="A0A3L8PKB1"/>
<accession>A0A3L8PKB1</accession>
<keyword evidence="1 3" id="KW-0378">Hydrolase</keyword>
<proteinExistence type="predicted"/>
<dbReference type="OrthoDB" id="9785847at2"/>
<gene>
    <name evidence="3" type="ORF">D9V41_10190</name>
</gene>
<dbReference type="Gene3D" id="3.40.50.1820">
    <property type="entry name" value="alpha/beta hydrolase"/>
    <property type="match status" value="1"/>
</dbReference>
<feature type="domain" description="AB hydrolase-1" evidence="2">
    <location>
        <begin position="30"/>
        <end position="266"/>
    </location>
</feature>
<evidence type="ECO:0000259" key="2">
    <source>
        <dbReference type="Pfam" id="PF00561"/>
    </source>
</evidence>
<dbReference type="Proteomes" id="UP000282515">
    <property type="component" value="Unassembled WGS sequence"/>
</dbReference>
<dbReference type="PRINTS" id="PR00111">
    <property type="entry name" value="ABHYDROLASE"/>
</dbReference>
<evidence type="ECO:0000256" key="1">
    <source>
        <dbReference type="ARBA" id="ARBA00022801"/>
    </source>
</evidence>
<reference evidence="3 4" key="1">
    <citation type="submission" date="2018-10" db="EMBL/GenBank/DDBJ databases">
        <title>Aeromicrobium sp. 9W16Y-2 whole genome shotgun sequence.</title>
        <authorList>
            <person name="Li F."/>
        </authorList>
    </citation>
    <scope>NUCLEOTIDE SEQUENCE [LARGE SCALE GENOMIC DNA]</scope>
    <source>
        <strain evidence="3 4">9W16Y-2</strain>
    </source>
</reference>
<dbReference type="InterPro" id="IPR000639">
    <property type="entry name" value="Epox_hydrolase-like"/>
</dbReference>
<name>A0A3L8PKB1_9ACTN</name>
<organism evidence="3 4">
    <name type="scientific">Aeromicrobium phragmitis</name>
    <dbReference type="NCBI Taxonomy" id="2478914"/>
    <lineage>
        <taxon>Bacteria</taxon>
        <taxon>Bacillati</taxon>
        <taxon>Actinomycetota</taxon>
        <taxon>Actinomycetes</taxon>
        <taxon>Propionibacteriales</taxon>
        <taxon>Nocardioidaceae</taxon>
        <taxon>Aeromicrobium</taxon>
    </lineage>
</organism>
<keyword evidence="4" id="KW-1185">Reference proteome</keyword>
<dbReference type="GO" id="GO:0016020">
    <property type="term" value="C:membrane"/>
    <property type="evidence" value="ECO:0007669"/>
    <property type="project" value="TreeGrafter"/>
</dbReference>
<protein>
    <submittedName>
        <fullName evidence="3">Alpha/beta fold hydrolase</fullName>
    </submittedName>
</protein>
<dbReference type="EMBL" id="RDBF01000006">
    <property type="protein sequence ID" value="RLV55815.1"/>
    <property type="molecule type" value="Genomic_DNA"/>
</dbReference>
<dbReference type="PRINTS" id="PR00412">
    <property type="entry name" value="EPOXHYDRLASE"/>
</dbReference>
<sequence length="281" mass="30286">MWTTSLRTLDLSDHRVAFLDIPAADDDALPLVLLHGGAVDRRMWGPQLGAFEERRLIVPDARGHGGSSDADGPYRFCDDVVALLDRLGIERAVLGGVSMGGGTAVDTALEHPERVAALVVSGTGTSEPQFREPWALEVFTAWQAAGERGDADGWVEAFMRFVPGPQRDRADVDGDVLDLIETMARDTLAAHVQVGPDGRPVPPVPPTPVTQTWERLGQIQAPVLAICGALDGGDHRDMGRRLADAVPDGRYVEVPGSGHYPNLENPDFFNAEVGRFLAELE</sequence>
<dbReference type="InterPro" id="IPR050266">
    <property type="entry name" value="AB_hydrolase_sf"/>
</dbReference>
<evidence type="ECO:0000313" key="3">
    <source>
        <dbReference type="EMBL" id="RLV55815.1"/>
    </source>
</evidence>
<evidence type="ECO:0000313" key="4">
    <source>
        <dbReference type="Proteomes" id="UP000282515"/>
    </source>
</evidence>
<dbReference type="SUPFAM" id="SSF53474">
    <property type="entry name" value="alpha/beta-Hydrolases"/>
    <property type="match status" value="1"/>
</dbReference>
<dbReference type="PANTHER" id="PTHR43798">
    <property type="entry name" value="MONOACYLGLYCEROL LIPASE"/>
    <property type="match status" value="1"/>
</dbReference>
<dbReference type="GO" id="GO:0016787">
    <property type="term" value="F:hydrolase activity"/>
    <property type="evidence" value="ECO:0007669"/>
    <property type="project" value="UniProtKB-KW"/>
</dbReference>
<dbReference type="Pfam" id="PF00561">
    <property type="entry name" value="Abhydrolase_1"/>
    <property type="match status" value="1"/>
</dbReference>